<keyword evidence="2" id="KW-1185">Reference proteome</keyword>
<proteinExistence type="predicted"/>
<evidence type="ECO:0000313" key="2">
    <source>
        <dbReference type="Proteomes" id="UP000315363"/>
    </source>
</evidence>
<gene>
    <name evidence="1" type="ORF">GQ41_2509</name>
</gene>
<evidence type="ECO:0000313" key="1">
    <source>
        <dbReference type="EMBL" id="TQO37884.1"/>
    </source>
</evidence>
<organism evidence="1 2">
    <name type="scientific">Arenibacter algicola</name>
    <dbReference type="NCBI Taxonomy" id="616991"/>
    <lineage>
        <taxon>Bacteria</taxon>
        <taxon>Pseudomonadati</taxon>
        <taxon>Bacteroidota</taxon>
        <taxon>Flavobacteriia</taxon>
        <taxon>Flavobacteriales</taxon>
        <taxon>Flavobacteriaceae</taxon>
        <taxon>Arenibacter</taxon>
    </lineage>
</organism>
<protein>
    <submittedName>
        <fullName evidence="1">Uncharacterized protein</fullName>
    </submittedName>
</protein>
<reference evidence="1 2" key="1">
    <citation type="submission" date="2019-06" db="EMBL/GenBank/DDBJ databases">
        <title>A large-scale integrated study on North Sea by COGITO (Coastal Microbe Genomic &amp; Taxonomic Observatory).</title>
        <authorList>
            <person name="Teeling H."/>
        </authorList>
    </citation>
    <scope>NUCLEOTIDE SEQUENCE [LARGE SCALE GENOMIC DNA]</scope>
    <source>
        <strain evidence="1 2">MAR_2009_79</strain>
    </source>
</reference>
<accession>A0ABY3ACM6</accession>
<comment type="caution">
    <text evidence="1">The sequence shown here is derived from an EMBL/GenBank/DDBJ whole genome shotgun (WGS) entry which is preliminary data.</text>
</comment>
<dbReference type="EMBL" id="VHIF01000001">
    <property type="protein sequence ID" value="TQO37884.1"/>
    <property type="molecule type" value="Genomic_DNA"/>
</dbReference>
<name>A0ABY3ACM6_9FLAO</name>
<dbReference type="Proteomes" id="UP000315363">
    <property type="component" value="Unassembled WGS sequence"/>
</dbReference>
<sequence length="40" mass="4832">MIKLALYSLGVIFLLKFKKLTNTQRKYRIYLGVFRVVHFL</sequence>